<keyword evidence="2" id="KW-0680">Restriction system</keyword>
<proteinExistence type="inferred from homology"/>
<sequence length="419" mass="47501">MSEEWQVLSLADAGVTLLDCDHKTPEAVDSGWPYVGIPQMTTGRVDFSTARRITHADFIAWTRKTKYQKDDVILSRRTNPGVTAIDDTGTEFALGQNLVLLRADGRKVYPPFLRWLVRGPEWWVQIEKFINVGAVFSSLRCRDVPNFELTIPPLPEQRAIAATLGALDDKIELNRKMNATLEAMARALFRDWFVDFGPTRAKMEGAAPYLSPDLWSLFPNRLDDEGKPEGWEVSTIGDFIELLDHKRVPLSSQERAKRQGPYPYHGATSVMDHIDSYLFDERILLLGEDGSVAKEDGRPFTQYVWGKLWVNNHAHVIKGRNMSVEQLKLFFDQIDIRPFVTGAVQPKLNQANLRRVPYLRASDAIHSAFDATIAPLYDLVRQLNEESRTLAQTRDLLLPRLMSGELRLAEAERAVEAAL</sequence>
<keyword evidence="5" id="KW-0255">Endonuclease</keyword>
<keyword evidence="3" id="KW-0238">DNA-binding</keyword>
<protein>
    <submittedName>
        <fullName evidence="5">Restriction endonuclease subunit S</fullName>
    </submittedName>
</protein>
<dbReference type="Gene3D" id="3.90.220.20">
    <property type="entry name" value="DNA methylase specificity domains"/>
    <property type="match status" value="2"/>
</dbReference>
<dbReference type="PANTHER" id="PTHR30408">
    <property type="entry name" value="TYPE-1 RESTRICTION ENZYME ECOKI SPECIFICITY PROTEIN"/>
    <property type="match status" value="1"/>
</dbReference>
<organism evidence="5 6">
    <name type="scientific">Paracoccus shanxieyensis</name>
    <dbReference type="NCBI Taxonomy" id="2675752"/>
    <lineage>
        <taxon>Bacteria</taxon>
        <taxon>Pseudomonadati</taxon>
        <taxon>Pseudomonadota</taxon>
        <taxon>Alphaproteobacteria</taxon>
        <taxon>Rhodobacterales</taxon>
        <taxon>Paracoccaceae</taxon>
        <taxon>Paracoccus</taxon>
    </lineage>
</organism>
<dbReference type="InterPro" id="IPR052021">
    <property type="entry name" value="Type-I_RS_S_subunit"/>
</dbReference>
<evidence type="ECO:0000313" key="5">
    <source>
        <dbReference type="EMBL" id="MTH66050.1"/>
    </source>
</evidence>
<dbReference type="EMBL" id="WMII01000021">
    <property type="protein sequence ID" value="MTH66050.1"/>
    <property type="molecule type" value="Genomic_DNA"/>
</dbReference>
<comment type="similarity">
    <text evidence="1">Belongs to the type-I restriction system S methylase family.</text>
</comment>
<keyword evidence="6" id="KW-1185">Reference proteome</keyword>
<dbReference type="Proteomes" id="UP000478740">
    <property type="component" value="Unassembled WGS sequence"/>
</dbReference>
<dbReference type="GO" id="GO:0003677">
    <property type="term" value="F:DNA binding"/>
    <property type="evidence" value="ECO:0007669"/>
    <property type="project" value="UniProtKB-KW"/>
</dbReference>
<name>A0A6L6J456_9RHOB</name>
<evidence type="ECO:0000313" key="6">
    <source>
        <dbReference type="Proteomes" id="UP000478740"/>
    </source>
</evidence>
<accession>A0A6L6J456</accession>
<feature type="domain" description="Type I restriction modification DNA specificity" evidence="4">
    <location>
        <begin position="28"/>
        <end position="182"/>
    </location>
</feature>
<evidence type="ECO:0000256" key="3">
    <source>
        <dbReference type="ARBA" id="ARBA00023125"/>
    </source>
</evidence>
<dbReference type="GO" id="GO:0004519">
    <property type="term" value="F:endonuclease activity"/>
    <property type="evidence" value="ECO:0007669"/>
    <property type="project" value="UniProtKB-KW"/>
</dbReference>
<dbReference type="InterPro" id="IPR000055">
    <property type="entry name" value="Restrct_endonuc_typeI_TRD"/>
</dbReference>
<dbReference type="PANTHER" id="PTHR30408:SF13">
    <property type="entry name" value="TYPE I RESTRICTION ENZYME HINDI SPECIFICITY SUBUNIT"/>
    <property type="match status" value="1"/>
</dbReference>
<dbReference type="GO" id="GO:0009307">
    <property type="term" value="P:DNA restriction-modification system"/>
    <property type="evidence" value="ECO:0007669"/>
    <property type="project" value="UniProtKB-KW"/>
</dbReference>
<evidence type="ECO:0000259" key="4">
    <source>
        <dbReference type="Pfam" id="PF01420"/>
    </source>
</evidence>
<evidence type="ECO:0000256" key="2">
    <source>
        <dbReference type="ARBA" id="ARBA00022747"/>
    </source>
</evidence>
<keyword evidence="5" id="KW-0378">Hydrolase</keyword>
<dbReference type="Pfam" id="PF01420">
    <property type="entry name" value="Methylase_S"/>
    <property type="match status" value="2"/>
</dbReference>
<feature type="domain" description="Type I restriction modification DNA specificity" evidence="4">
    <location>
        <begin position="228"/>
        <end position="356"/>
    </location>
</feature>
<dbReference type="AlphaFoldDB" id="A0A6L6J456"/>
<gene>
    <name evidence="5" type="ORF">GL284_17435</name>
</gene>
<comment type="caution">
    <text evidence="5">The sequence shown here is derived from an EMBL/GenBank/DDBJ whole genome shotgun (WGS) entry which is preliminary data.</text>
</comment>
<dbReference type="InterPro" id="IPR044946">
    <property type="entry name" value="Restrct_endonuc_typeI_TRD_sf"/>
</dbReference>
<dbReference type="CDD" id="cd17262">
    <property type="entry name" value="RMtype1_S_Aco12261I-TRD2-CR2"/>
    <property type="match status" value="1"/>
</dbReference>
<keyword evidence="5" id="KW-0540">Nuclease</keyword>
<dbReference type="RefSeq" id="WP_155045877.1">
    <property type="nucleotide sequence ID" value="NZ_WMIH01000022.1"/>
</dbReference>
<dbReference type="SUPFAM" id="SSF116734">
    <property type="entry name" value="DNA methylase specificity domain"/>
    <property type="match status" value="2"/>
</dbReference>
<reference evidence="5 6" key="1">
    <citation type="submission" date="2019-11" db="EMBL/GenBank/DDBJ databases">
        <authorList>
            <person name="Dong K."/>
        </authorList>
    </citation>
    <scope>NUCLEOTIDE SEQUENCE [LARGE SCALE GENOMIC DNA]</scope>
    <source>
        <strain evidence="5 6">DK608</strain>
    </source>
</reference>
<evidence type="ECO:0000256" key="1">
    <source>
        <dbReference type="ARBA" id="ARBA00010923"/>
    </source>
</evidence>